<organism evidence="9 10">
    <name type="scientific">Chitinivibrio alkaliphilus ACht1</name>
    <dbReference type="NCBI Taxonomy" id="1313304"/>
    <lineage>
        <taxon>Bacteria</taxon>
        <taxon>Pseudomonadati</taxon>
        <taxon>Fibrobacterota</taxon>
        <taxon>Chitinivibrionia</taxon>
        <taxon>Chitinivibrionales</taxon>
        <taxon>Chitinivibrionaceae</taxon>
        <taxon>Chitinivibrio</taxon>
    </lineage>
</organism>
<sequence length="213" mass="24724">MLHGIPKYISFFVLAFPLFASTYVTDSFTINLRSTPASNGRIIQMLPSGEALEIRERQDEWSRVQTASGREGWVLHRYIISRAPWKNQAAAQQRQRERYAKQLEKVRDSLRVSTSELDAVQRSFTRLKGAYDSLDTEYHALRDGSQEYLTLQHEHEEAHKELQQTLQENNELRDENNRLKADSSKVWVLVGGGMVLLGFALAHVPRKQKKRRW</sequence>
<keyword evidence="2 7" id="KW-0812">Transmembrane</keyword>
<evidence type="ECO:0000313" key="9">
    <source>
        <dbReference type="EMBL" id="ERP39204.1"/>
    </source>
</evidence>
<dbReference type="Pfam" id="PF08239">
    <property type="entry name" value="SH3_3"/>
    <property type="match status" value="1"/>
</dbReference>
<evidence type="ECO:0000256" key="1">
    <source>
        <dbReference type="ARBA" id="ARBA00004167"/>
    </source>
</evidence>
<keyword evidence="5 7" id="KW-0472">Membrane</keyword>
<dbReference type="AlphaFoldDB" id="U7D9X0"/>
<proteinExistence type="predicted"/>
<dbReference type="GO" id="GO:0016020">
    <property type="term" value="C:membrane"/>
    <property type="evidence" value="ECO:0007669"/>
    <property type="project" value="UniProtKB-SubCell"/>
</dbReference>
<dbReference type="Proteomes" id="UP000017148">
    <property type="component" value="Unassembled WGS sequence"/>
</dbReference>
<dbReference type="OrthoDB" id="5418566at2"/>
<protein>
    <submittedName>
        <fullName evidence="9">SH3 type 3 domain protein</fullName>
    </submittedName>
</protein>
<evidence type="ECO:0000313" key="10">
    <source>
        <dbReference type="Proteomes" id="UP000017148"/>
    </source>
</evidence>
<keyword evidence="3" id="KW-0732">Signal</keyword>
<evidence type="ECO:0000256" key="6">
    <source>
        <dbReference type="SAM" id="Coils"/>
    </source>
</evidence>
<evidence type="ECO:0000256" key="3">
    <source>
        <dbReference type="ARBA" id="ARBA00022729"/>
    </source>
</evidence>
<dbReference type="RefSeq" id="WP_022635917.1">
    <property type="nucleotide sequence ID" value="NZ_ASJR01000002.1"/>
</dbReference>
<feature type="transmembrane region" description="Helical" evidence="7">
    <location>
        <begin position="186"/>
        <end position="204"/>
    </location>
</feature>
<comment type="caution">
    <text evidence="9">The sequence shown here is derived from an EMBL/GenBank/DDBJ whole genome shotgun (WGS) entry which is preliminary data.</text>
</comment>
<dbReference type="InterPro" id="IPR016476">
    <property type="entry name" value="SH3_dom_pro"/>
</dbReference>
<dbReference type="InterPro" id="IPR003646">
    <property type="entry name" value="SH3-like_bac-type"/>
</dbReference>
<reference evidence="9 10" key="1">
    <citation type="journal article" date="2013" name="Environ. Microbiol.">
        <title>Genome analysis of Chitinivibrio alkaliphilus gen. nov., sp. nov., a novel extremely haloalkaliphilic anaerobic chitinolytic bacterium from the candidate phylum Termite Group 3.</title>
        <authorList>
            <person name="Sorokin D.Y."/>
            <person name="Gumerov V.M."/>
            <person name="Rakitin A.L."/>
            <person name="Beletsky A.V."/>
            <person name="Damste J.S."/>
            <person name="Muyzer G."/>
            <person name="Mardanov A.V."/>
            <person name="Ravin N.V."/>
        </authorList>
    </citation>
    <scope>NUCLEOTIDE SEQUENCE [LARGE SCALE GENOMIC DNA]</scope>
    <source>
        <strain evidence="9 10">ACht1</strain>
    </source>
</reference>
<keyword evidence="10" id="KW-1185">Reference proteome</keyword>
<dbReference type="STRING" id="1313304.CALK_0374"/>
<gene>
    <name evidence="9" type="ORF">CALK_0374</name>
</gene>
<dbReference type="NCBIfam" id="TIGR04211">
    <property type="entry name" value="SH3_and_anchor"/>
    <property type="match status" value="1"/>
</dbReference>
<dbReference type="SMART" id="SM00287">
    <property type="entry name" value="SH3b"/>
    <property type="match status" value="1"/>
</dbReference>
<evidence type="ECO:0000259" key="8">
    <source>
        <dbReference type="SMART" id="SM00287"/>
    </source>
</evidence>
<evidence type="ECO:0000256" key="2">
    <source>
        <dbReference type="ARBA" id="ARBA00022692"/>
    </source>
</evidence>
<feature type="coiled-coil region" evidence="6">
    <location>
        <begin position="148"/>
        <end position="182"/>
    </location>
</feature>
<evidence type="ECO:0000256" key="7">
    <source>
        <dbReference type="SAM" id="Phobius"/>
    </source>
</evidence>
<keyword evidence="6" id="KW-0175">Coiled coil</keyword>
<dbReference type="eggNOG" id="COG3807">
    <property type="taxonomic scope" value="Bacteria"/>
</dbReference>
<evidence type="ECO:0000256" key="4">
    <source>
        <dbReference type="ARBA" id="ARBA00022989"/>
    </source>
</evidence>
<keyword evidence="4 7" id="KW-1133">Transmembrane helix</keyword>
<evidence type="ECO:0000256" key="5">
    <source>
        <dbReference type="ARBA" id="ARBA00023136"/>
    </source>
</evidence>
<dbReference type="Gene3D" id="2.30.30.40">
    <property type="entry name" value="SH3 Domains"/>
    <property type="match status" value="1"/>
</dbReference>
<name>U7D9X0_9BACT</name>
<comment type="subcellular location">
    <subcellularLocation>
        <location evidence="1">Membrane</location>
        <topology evidence="1">Single-pass membrane protein</topology>
    </subcellularLocation>
</comment>
<feature type="domain" description="SH3b" evidence="8">
    <location>
        <begin position="19"/>
        <end position="83"/>
    </location>
</feature>
<accession>U7D9X0</accession>
<dbReference type="EMBL" id="ASJR01000002">
    <property type="protein sequence ID" value="ERP39204.1"/>
    <property type="molecule type" value="Genomic_DNA"/>
</dbReference>